<comment type="caution">
    <text evidence="6">The sequence shown here is derived from an EMBL/GenBank/DDBJ whole genome shotgun (WGS) entry which is preliminary data.</text>
</comment>
<keyword evidence="6" id="KW-0808">Transferase</keyword>
<evidence type="ECO:0000313" key="7">
    <source>
        <dbReference type="Proteomes" id="UP001168640"/>
    </source>
</evidence>
<feature type="transmembrane region" description="Helical" evidence="3">
    <location>
        <begin position="194"/>
        <end position="215"/>
    </location>
</feature>
<keyword evidence="3" id="KW-0472">Membrane</keyword>
<protein>
    <recommendedName>
        <fullName evidence="1">diguanylate cyclase</fullName>
        <ecNumber evidence="1">2.7.7.65</ecNumber>
    </recommendedName>
</protein>
<feature type="transmembrane region" description="Helical" evidence="3">
    <location>
        <begin position="377"/>
        <end position="395"/>
    </location>
</feature>
<evidence type="ECO:0000256" key="4">
    <source>
        <dbReference type="SAM" id="SignalP"/>
    </source>
</evidence>
<dbReference type="SUPFAM" id="SSF55073">
    <property type="entry name" value="Nucleotide cyclase"/>
    <property type="match status" value="1"/>
</dbReference>
<comment type="catalytic activity">
    <reaction evidence="2">
        <text>2 GTP = 3',3'-c-di-GMP + 2 diphosphate</text>
        <dbReference type="Rhea" id="RHEA:24898"/>
        <dbReference type="ChEBI" id="CHEBI:33019"/>
        <dbReference type="ChEBI" id="CHEBI:37565"/>
        <dbReference type="ChEBI" id="CHEBI:58805"/>
        <dbReference type="EC" id="2.7.7.65"/>
    </reaction>
</comment>
<accession>A0ABT8W2Z0</accession>
<keyword evidence="4" id="KW-0732">Signal</keyword>
<evidence type="ECO:0000259" key="5">
    <source>
        <dbReference type="PROSITE" id="PS50887"/>
    </source>
</evidence>
<feature type="transmembrane region" description="Helical" evidence="3">
    <location>
        <begin position="344"/>
        <end position="365"/>
    </location>
</feature>
<dbReference type="Pfam" id="PF07695">
    <property type="entry name" value="7TMR-DISM_7TM"/>
    <property type="match status" value="1"/>
</dbReference>
<dbReference type="Gene3D" id="3.30.70.270">
    <property type="match status" value="1"/>
</dbReference>
<dbReference type="EMBL" id="JAUMIS010000002">
    <property type="protein sequence ID" value="MDO3722608.1"/>
    <property type="molecule type" value="Genomic_DNA"/>
</dbReference>
<feature type="transmembrane region" description="Helical" evidence="3">
    <location>
        <begin position="258"/>
        <end position="280"/>
    </location>
</feature>
<dbReference type="InterPro" id="IPR000160">
    <property type="entry name" value="GGDEF_dom"/>
</dbReference>
<feature type="signal peptide" evidence="4">
    <location>
        <begin position="1"/>
        <end position="29"/>
    </location>
</feature>
<feature type="chain" id="PRO_5045330008" description="diguanylate cyclase" evidence="4">
    <location>
        <begin position="30"/>
        <end position="613"/>
    </location>
</feature>
<dbReference type="PANTHER" id="PTHR45138:SF9">
    <property type="entry name" value="DIGUANYLATE CYCLASE DGCM-RELATED"/>
    <property type="match status" value="1"/>
</dbReference>
<evidence type="ECO:0000256" key="1">
    <source>
        <dbReference type="ARBA" id="ARBA00012528"/>
    </source>
</evidence>
<dbReference type="Pfam" id="PF00990">
    <property type="entry name" value="GGDEF"/>
    <property type="match status" value="1"/>
</dbReference>
<dbReference type="CDD" id="cd01949">
    <property type="entry name" value="GGDEF"/>
    <property type="match status" value="1"/>
</dbReference>
<dbReference type="Gene3D" id="2.60.40.2380">
    <property type="match status" value="1"/>
</dbReference>
<dbReference type="SMART" id="SM00267">
    <property type="entry name" value="GGDEF"/>
    <property type="match status" value="1"/>
</dbReference>
<dbReference type="RefSeq" id="WP_302910245.1">
    <property type="nucleotide sequence ID" value="NZ_JAUMIS010000002.1"/>
</dbReference>
<feature type="transmembrane region" description="Helical" evidence="3">
    <location>
        <begin position="222"/>
        <end position="238"/>
    </location>
</feature>
<dbReference type="InterPro" id="IPR050469">
    <property type="entry name" value="Diguanylate_Cyclase"/>
</dbReference>
<dbReference type="InterPro" id="IPR043128">
    <property type="entry name" value="Rev_trsase/Diguanyl_cyclase"/>
</dbReference>
<feature type="domain" description="GGDEF" evidence="5">
    <location>
        <begin position="475"/>
        <end position="613"/>
    </location>
</feature>
<dbReference type="PROSITE" id="PS50887">
    <property type="entry name" value="GGDEF"/>
    <property type="match status" value="1"/>
</dbReference>
<sequence>MKNNKRSGCTFFTCVLWALLSLIAPSLHAGEVIISNPDFDSLALGLRSDVLEDPSGILQFAALQNNQHPWRPLGAKDLPPQFTSSAFWLRVSLLNQTGQSLNTILDSGSVLVDYLDFYVVRSNGSTEVVLTGDRRPFHSRQGKTRTVSQPLEIGPGERVTIFMRQTTHDGLHETLTPTLRSPEAHDAQLQKDGMVFGFLFGTLGALMLYNLFLAVFTRQPGFLRYVLLTSGILAWGFVFRGYAFQYLWPNSPDLNNQILAVIALLSHAAFSLFAIGYLNVRQLTPRWLYLANWIPVALNSLLIILPLLGYYALSFASWFVAGTLTQIIVVATNLLLIRQGSRPARFFIVAYAALGAGTTIYYLHLLGLMAPNFLTEYGIQIGASLQVLLLGIGLADQMNTLKAEKLKAEQTARSAQLALNSKLTEEVRLRTMELEDLNHKLSELSITDELTGCFNRRHFNQVLEEELAHHQRQDCPLAFCMFDLDNFKTYNDTHGHQAGDRALQQVSHHLHEVLKRKKDLLFRLGGEEFGVLLNMDQPIDKAVPFVEQLRQAIADLGIPHKANPDGVITASFGLIMLKPGSAISTPTEIYAKADALLYQAKSEGRNRVAYAIT</sequence>
<evidence type="ECO:0000256" key="3">
    <source>
        <dbReference type="SAM" id="Phobius"/>
    </source>
</evidence>
<dbReference type="GO" id="GO:0052621">
    <property type="term" value="F:diguanylate cyclase activity"/>
    <property type="evidence" value="ECO:0007669"/>
    <property type="project" value="UniProtKB-EC"/>
</dbReference>
<organism evidence="6 7">
    <name type="scientific">Marinobacter suaedae</name>
    <dbReference type="NCBI Taxonomy" id="3057675"/>
    <lineage>
        <taxon>Bacteria</taxon>
        <taxon>Pseudomonadati</taxon>
        <taxon>Pseudomonadota</taxon>
        <taxon>Gammaproteobacteria</taxon>
        <taxon>Pseudomonadales</taxon>
        <taxon>Marinobacteraceae</taxon>
        <taxon>Marinobacter</taxon>
    </lineage>
</organism>
<dbReference type="PANTHER" id="PTHR45138">
    <property type="entry name" value="REGULATORY COMPONENTS OF SENSORY TRANSDUCTION SYSTEM"/>
    <property type="match status" value="1"/>
</dbReference>
<reference evidence="6" key="1">
    <citation type="submission" date="2023-07" db="EMBL/GenBank/DDBJ databases">
        <title>Marinobacter sp. chi1 genome sequencing and assembly.</title>
        <authorList>
            <person name="Park S."/>
        </authorList>
    </citation>
    <scope>NUCLEOTIDE SEQUENCE</scope>
    <source>
        <strain evidence="6">Chi1</strain>
    </source>
</reference>
<keyword evidence="3" id="KW-1133">Transmembrane helix</keyword>
<feature type="transmembrane region" description="Helical" evidence="3">
    <location>
        <begin position="315"/>
        <end position="337"/>
    </location>
</feature>
<name>A0ABT8W2Z0_9GAMM</name>
<keyword evidence="7" id="KW-1185">Reference proteome</keyword>
<proteinExistence type="predicted"/>
<dbReference type="NCBIfam" id="TIGR00254">
    <property type="entry name" value="GGDEF"/>
    <property type="match status" value="1"/>
</dbReference>
<dbReference type="InterPro" id="IPR011622">
    <property type="entry name" value="7TMR_DISM_rcpt_extracell_dom2"/>
</dbReference>
<dbReference type="InterPro" id="IPR029787">
    <property type="entry name" value="Nucleotide_cyclase"/>
</dbReference>
<dbReference type="EC" id="2.7.7.65" evidence="1"/>
<evidence type="ECO:0000256" key="2">
    <source>
        <dbReference type="ARBA" id="ARBA00034247"/>
    </source>
</evidence>
<feature type="transmembrane region" description="Helical" evidence="3">
    <location>
        <begin position="287"/>
        <end position="309"/>
    </location>
</feature>
<evidence type="ECO:0000313" key="6">
    <source>
        <dbReference type="EMBL" id="MDO3722608.1"/>
    </source>
</evidence>
<dbReference type="InterPro" id="IPR011623">
    <property type="entry name" value="7TMR_DISM_rcpt_extracell_dom1"/>
</dbReference>
<dbReference type="Proteomes" id="UP001168640">
    <property type="component" value="Unassembled WGS sequence"/>
</dbReference>
<keyword evidence="3" id="KW-0812">Transmembrane</keyword>
<keyword evidence="6" id="KW-0548">Nucleotidyltransferase</keyword>
<gene>
    <name evidence="6" type="ORF">QVZ43_12845</name>
</gene>
<dbReference type="Pfam" id="PF07696">
    <property type="entry name" value="7TMR-DISMED2"/>
    <property type="match status" value="1"/>
</dbReference>